<dbReference type="PANTHER" id="PTHR34992:SF2">
    <property type="entry name" value="COPPER ACQUISITION FACTOR BIM1-LIKE DOMAIN-CONTAINING PROTEIN"/>
    <property type="match status" value="1"/>
</dbReference>
<keyword evidence="12" id="KW-1185">Reference proteome</keyword>
<accession>A0A2J6RGE5</accession>
<dbReference type="GO" id="GO:0098552">
    <property type="term" value="C:side of membrane"/>
    <property type="evidence" value="ECO:0007669"/>
    <property type="project" value="UniProtKB-KW"/>
</dbReference>
<gene>
    <name evidence="11" type="ORF">L207DRAFT_531849</name>
</gene>
<evidence type="ECO:0000256" key="4">
    <source>
        <dbReference type="ARBA" id="ARBA00022729"/>
    </source>
</evidence>
<reference evidence="11 12" key="1">
    <citation type="submission" date="2016-04" db="EMBL/GenBank/DDBJ databases">
        <title>A degradative enzymes factory behind the ericoid mycorrhizal symbiosis.</title>
        <authorList>
            <consortium name="DOE Joint Genome Institute"/>
            <person name="Martino E."/>
            <person name="Morin E."/>
            <person name="Grelet G."/>
            <person name="Kuo A."/>
            <person name="Kohler A."/>
            <person name="Daghino S."/>
            <person name="Barry K."/>
            <person name="Choi C."/>
            <person name="Cichocki N."/>
            <person name="Clum A."/>
            <person name="Copeland A."/>
            <person name="Hainaut M."/>
            <person name="Haridas S."/>
            <person name="Labutti K."/>
            <person name="Lindquist E."/>
            <person name="Lipzen A."/>
            <person name="Khouja H.-R."/>
            <person name="Murat C."/>
            <person name="Ohm R."/>
            <person name="Olson A."/>
            <person name="Spatafora J."/>
            <person name="Veneault-Fourrey C."/>
            <person name="Henrissat B."/>
            <person name="Grigoriev I."/>
            <person name="Martin F."/>
            <person name="Perotto S."/>
        </authorList>
    </citation>
    <scope>NUCLEOTIDE SEQUENCE [LARGE SCALE GENOMIC DNA]</scope>
    <source>
        <strain evidence="11 12">F</strain>
    </source>
</reference>
<feature type="chain" id="PRO_5014445908" description="Copper acquisition factor BIM1-like domain-containing protein" evidence="9">
    <location>
        <begin position="19"/>
        <end position="203"/>
    </location>
</feature>
<feature type="domain" description="Copper acquisition factor BIM1-like" evidence="10">
    <location>
        <begin position="17"/>
        <end position="162"/>
    </location>
</feature>
<organism evidence="11 12">
    <name type="scientific">Hyaloscypha variabilis (strain UAMH 11265 / GT02V1 / F)</name>
    <name type="common">Meliniomyces variabilis</name>
    <dbReference type="NCBI Taxonomy" id="1149755"/>
    <lineage>
        <taxon>Eukaryota</taxon>
        <taxon>Fungi</taxon>
        <taxon>Dikarya</taxon>
        <taxon>Ascomycota</taxon>
        <taxon>Pezizomycotina</taxon>
        <taxon>Leotiomycetes</taxon>
        <taxon>Helotiales</taxon>
        <taxon>Hyaloscyphaceae</taxon>
        <taxon>Hyaloscypha</taxon>
        <taxon>Hyaloscypha variabilis</taxon>
    </lineage>
</organism>
<dbReference type="InterPro" id="IPR046936">
    <property type="entry name" value="BIM1-like"/>
</dbReference>
<dbReference type="EMBL" id="KZ613949">
    <property type="protein sequence ID" value="PMD37570.1"/>
    <property type="molecule type" value="Genomic_DNA"/>
</dbReference>
<dbReference type="PANTHER" id="PTHR34992">
    <property type="entry name" value="HYPHAL ANASTAMOSIS-7 PROTEIN"/>
    <property type="match status" value="1"/>
</dbReference>
<comment type="subcellular location">
    <subcellularLocation>
        <location evidence="1">Cell membrane</location>
        <topology evidence="1">Lipid-anchor</topology>
        <topology evidence="1">GPI-anchor</topology>
    </subcellularLocation>
</comment>
<evidence type="ECO:0000256" key="7">
    <source>
        <dbReference type="ARBA" id="ARBA00023288"/>
    </source>
</evidence>
<evidence type="ECO:0000256" key="2">
    <source>
        <dbReference type="ARBA" id="ARBA00022475"/>
    </source>
</evidence>
<evidence type="ECO:0000256" key="5">
    <source>
        <dbReference type="ARBA" id="ARBA00023136"/>
    </source>
</evidence>
<feature type="signal peptide" evidence="9">
    <location>
        <begin position="1"/>
        <end position="18"/>
    </location>
</feature>
<keyword evidence="7" id="KW-0449">Lipoprotein</keyword>
<sequence length="203" mass="21178">MVPQFLVSVFMLASIANAHFTIEYPEMRGDSFATGASQYNYPCANVNQTSSTNRTMWPLTGGSLNLDLHHQWTYYFVNLGLGTDYPTFNITLTQQLLNETGIGTLCVPQIVLPVGVTISDGQNASIQVVTVGQSGSALYNCADITFSSTATTLSGSSCTNSSNVAVAVVQASNTTTTSHSTSTPSAASGKRSGLISTGGAAVV</sequence>
<dbReference type="Pfam" id="PF20238">
    <property type="entry name" value="BIM1-like_dom"/>
    <property type="match status" value="1"/>
</dbReference>
<keyword evidence="4 9" id="KW-0732">Signal</keyword>
<evidence type="ECO:0000313" key="12">
    <source>
        <dbReference type="Proteomes" id="UP000235786"/>
    </source>
</evidence>
<keyword evidence="6" id="KW-0325">Glycoprotein</keyword>
<dbReference type="OrthoDB" id="5333578at2759"/>
<evidence type="ECO:0000256" key="9">
    <source>
        <dbReference type="SAM" id="SignalP"/>
    </source>
</evidence>
<dbReference type="AlphaFoldDB" id="A0A2J6RGE5"/>
<evidence type="ECO:0000256" key="1">
    <source>
        <dbReference type="ARBA" id="ARBA00004609"/>
    </source>
</evidence>
<dbReference type="CDD" id="cd21176">
    <property type="entry name" value="LPMO_auxiliary-like"/>
    <property type="match status" value="1"/>
</dbReference>
<evidence type="ECO:0000256" key="3">
    <source>
        <dbReference type="ARBA" id="ARBA00022622"/>
    </source>
</evidence>
<proteinExistence type="predicted"/>
<evidence type="ECO:0000259" key="10">
    <source>
        <dbReference type="Pfam" id="PF20238"/>
    </source>
</evidence>
<evidence type="ECO:0000256" key="6">
    <source>
        <dbReference type="ARBA" id="ARBA00023180"/>
    </source>
</evidence>
<name>A0A2J6RGE5_HYAVF</name>
<evidence type="ECO:0000313" key="11">
    <source>
        <dbReference type="EMBL" id="PMD37570.1"/>
    </source>
</evidence>
<keyword evidence="3" id="KW-0336">GPI-anchor</keyword>
<feature type="region of interest" description="Disordered" evidence="8">
    <location>
        <begin position="175"/>
        <end position="203"/>
    </location>
</feature>
<dbReference type="GO" id="GO:0005886">
    <property type="term" value="C:plasma membrane"/>
    <property type="evidence" value="ECO:0007669"/>
    <property type="project" value="UniProtKB-SubCell"/>
</dbReference>
<protein>
    <recommendedName>
        <fullName evidence="10">Copper acquisition factor BIM1-like domain-containing protein</fullName>
    </recommendedName>
</protein>
<keyword evidence="5" id="KW-0472">Membrane</keyword>
<feature type="compositionally biased region" description="Low complexity" evidence="8">
    <location>
        <begin position="175"/>
        <end position="188"/>
    </location>
</feature>
<dbReference type="InterPro" id="IPR046530">
    <property type="entry name" value="BIM1-like_dom"/>
</dbReference>
<keyword evidence="2" id="KW-1003">Cell membrane</keyword>
<dbReference type="Proteomes" id="UP000235786">
    <property type="component" value="Unassembled WGS sequence"/>
</dbReference>
<evidence type="ECO:0000256" key="8">
    <source>
        <dbReference type="SAM" id="MobiDB-lite"/>
    </source>
</evidence>